<dbReference type="EMBL" id="PJAF01000022">
    <property type="protein sequence ID" value="PKF68268.1"/>
    <property type="molecule type" value="Genomic_DNA"/>
</dbReference>
<accession>A0A2N0X6D9</accession>
<feature type="chain" id="PRO_5014644585" description="Secreted protein" evidence="1">
    <location>
        <begin position="28"/>
        <end position="181"/>
    </location>
</feature>
<keyword evidence="1" id="KW-0732">Signal</keyword>
<evidence type="ECO:0008006" key="4">
    <source>
        <dbReference type="Google" id="ProtNLM"/>
    </source>
</evidence>
<comment type="caution">
    <text evidence="2">The sequence shown here is derived from an EMBL/GenBank/DDBJ whole genome shotgun (WGS) entry which is preliminary data.</text>
</comment>
<evidence type="ECO:0000313" key="2">
    <source>
        <dbReference type="EMBL" id="PKF68268.1"/>
    </source>
</evidence>
<dbReference type="OrthoDB" id="3711169at2"/>
<dbReference type="RefSeq" id="WP_018118345.1">
    <property type="nucleotide sequence ID" value="NZ_JAKRKB010000019.1"/>
</dbReference>
<evidence type="ECO:0000256" key="1">
    <source>
        <dbReference type="SAM" id="SignalP"/>
    </source>
</evidence>
<reference evidence="2 3" key="1">
    <citation type="submission" date="2017-12" db="EMBL/GenBank/DDBJ databases">
        <title>Corynebacterium mastitidis 16-1433 Genome.</title>
        <authorList>
            <person name="Gulvik C.A."/>
        </authorList>
    </citation>
    <scope>NUCLEOTIDE SEQUENCE [LARGE SCALE GENOMIC DNA]</scope>
    <source>
        <strain evidence="2 3">16-1433</strain>
    </source>
</reference>
<dbReference type="GeneID" id="89361445"/>
<gene>
    <name evidence="2" type="ORF">CXB45_07825</name>
</gene>
<sequence length="181" mass="19339">MRSKIISTLAATALTAGVIAGAPAASAAQKVVPGKVGESCSIEGQRGQSLKITSSSFEVEGTATVANYNDENLPLTQTLKEGKTKSWNVGGSIDFDLLKLFHVTFNAGYQSSQTWEVGQTLGPYPVKPGYTGVLEYGFLNQTFEGTHIRCSGGTWVNEGRPFHGTIPKERHVKVSMRSNDA</sequence>
<dbReference type="Proteomes" id="UP000233249">
    <property type="component" value="Unassembled WGS sequence"/>
</dbReference>
<proteinExistence type="predicted"/>
<feature type="signal peptide" evidence="1">
    <location>
        <begin position="1"/>
        <end position="27"/>
    </location>
</feature>
<protein>
    <recommendedName>
        <fullName evidence="4">Secreted protein</fullName>
    </recommendedName>
</protein>
<name>A0A2N0X6D9_9CORY</name>
<evidence type="ECO:0000313" key="3">
    <source>
        <dbReference type="Proteomes" id="UP000233249"/>
    </source>
</evidence>
<dbReference type="AlphaFoldDB" id="A0A2N0X6D9"/>
<dbReference type="STRING" id="1121365.GCA_000375365_01091"/>
<organism evidence="2 3">
    <name type="scientific">Corynebacterium mastitidis</name>
    <dbReference type="NCBI Taxonomy" id="161890"/>
    <lineage>
        <taxon>Bacteria</taxon>
        <taxon>Bacillati</taxon>
        <taxon>Actinomycetota</taxon>
        <taxon>Actinomycetes</taxon>
        <taxon>Mycobacteriales</taxon>
        <taxon>Corynebacteriaceae</taxon>
        <taxon>Corynebacterium</taxon>
    </lineage>
</organism>